<name>A0A2A7UTS1_COMTR</name>
<keyword evidence="7" id="KW-1185">Reference proteome</keyword>
<sequence length="323" mass="35056">MTTDSPRPLPATPAVSSVGVGRGIPSLTALRCLDASARLGSFTRAAQEVHLTQGAVSHQILKLEEDLGVPLFERKRSGLVLTPCGRAYWNDVLLALQQLERATQSIRMQGEQGGMLNLSTASSFGTYWLLPRLGGFLARHPEVTLNISMHIGEVDFSSMRHDAAVEFSPGATPELCAHKVADVVVHPYGAPLLLAEHAGQPLAQLLQSVPLIHQNTLMEAWPSWLEAAGLAQQVQLEHCARGSRYDLLSMALNGAIAGLGVALLPGYIADAALQTGQLQRLSEVSWTSSKAYYLRFPRWKSGQPALRKFCEWLDSIRPPMAIP</sequence>
<comment type="caution">
    <text evidence="6">The sequence shown here is derived from an EMBL/GenBank/DDBJ whole genome shotgun (WGS) entry which is preliminary data.</text>
</comment>
<accession>A0A2A7UTS1</accession>
<dbReference type="STRING" id="1219032.GCA_001515545_02967"/>
<feature type="domain" description="HTH lysR-type" evidence="5">
    <location>
        <begin position="25"/>
        <end position="82"/>
    </location>
</feature>
<dbReference type="PROSITE" id="PS50931">
    <property type="entry name" value="HTH_LYSR"/>
    <property type="match status" value="1"/>
</dbReference>
<protein>
    <submittedName>
        <fullName evidence="6">LysR family transcriptional regulator</fullName>
    </submittedName>
</protein>
<dbReference type="Gene3D" id="3.40.190.10">
    <property type="entry name" value="Periplasmic binding protein-like II"/>
    <property type="match status" value="2"/>
</dbReference>
<dbReference type="EMBL" id="PDEA01000001">
    <property type="protein sequence ID" value="PEH88581.1"/>
    <property type="molecule type" value="Genomic_DNA"/>
</dbReference>
<gene>
    <name evidence="6" type="ORF">CRM82_08165</name>
</gene>
<dbReference type="InterPro" id="IPR058163">
    <property type="entry name" value="LysR-type_TF_proteobact-type"/>
</dbReference>
<dbReference type="GO" id="GO:0043565">
    <property type="term" value="F:sequence-specific DNA binding"/>
    <property type="evidence" value="ECO:0007669"/>
    <property type="project" value="TreeGrafter"/>
</dbReference>
<dbReference type="GO" id="GO:0003700">
    <property type="term" value="F:DNA-binding transcription factor activity"/>
    <property type="evidence" value="ECO:0007669"/>
    <property type="project" value="InterPro"/>
</dbReference>
<dbReference type="SUPFAM" id="SSF46785">
    <property type="entry name" value="Winged helix' DNA-binding domain"/>
    <property type="match status" value="1"/>
</dbReference>
<dbReference type="Pfam" id="PF03466">
    <property type="entry name" value="LysR_substrate"/>
    <property type="match status" value="1"/>
</dbReference>
<dbReference type="SUPFAM" id="SSF53850">
    <property type="entry name" value="Periplasmic binding protein-like II"/>
    <property type="match status" value="1"/>
</dbReference>
<dbReference type="GO" id="GO:0006351">
    <property type="term" value="P:DNA-templated transcription"/>
    <property type="evidence" value="ECO:0007669"/>
    <property type="project" value="TreeGrafter"/>
</dbReference>
<keyword evidence="3" id="KW-0238">DNA-binding</keyword>
<comment type="similarity">
    <text evidence="1">Belongs to the LysR transcriptional regulatory family.</text>
</comment>
<organism evidence="6 7">
    <name type="scientific">Comamonas terrigena</name>
    <dbReference type="NCBI Taxonomy" id="32013"/>
    <lineage>
        <taxon>Bacteria</taxon>
        <taxon>Pseudomonadati</taxon>
        <taxon>Pseudomonadota</taxon>
        <taxon>Betaproteobacteria</taxon>
        <taxon>Burkholderiales</taxon>
        <taxon>Comamonadaceae</taxon>
        <taxon>Comamonas</taxon>
    </lineage>
</organism>
<dbReference type="PANTHER" id="PTHR30537">
    <property type="entry name" value="HTH-TYPE TRANSCRIPTIONAL REGULATOR"/>
    <property type="match status" value="1"/>
</dbReference>
<dbReference type="FunFam" id="1.10.10.10:FF:000001">
    <property type="entry name" value="LysR family transcriptional regulator"/>
    <property type="match status" value="1"/>
</dbReference>
<reference evidence="7" key="1">
    <citation type="submission" date="2017-09" db="EMBL/GenBank/DDBJ databases">
        <title>FDA dAtabase for Regulatory Grade micrObial Sequences (FDA-ARGOS): Supporting development and validation of Infectious Disease Dx tests.</title>
        <authorList>
            <person name="Minogue T."/>
            <person name="Wolcott M."/>
            <person name="Wasieloski L."/>
            <person name="Aguilar W."/>
            <person name="Moore D."/>
            <person name="Tallon L."/>
            <person name="Sadzewicz L."/>
            <person name="Ott S."/>
            <person name="Zhao X."/>
            <person name="Nagaraj S."/>
            <person name="Vavikolanu K."/>
            <person name="Aluvathingal J."/>
            <person name="Nadendla S."/>
            <person name="Sichtig H."/>
        </authorList>
    </citation>
    <scope>NUCLEOTIDE SEQUENCE [LARGE SCALE GENOMIC DNA]</scope>
    <source>
        <strain evidence="7">FDAARGOS_394</strain>
    </source>
</reference>
<dbReference type="AlphaFoldDB" id="A0A2A7UTS1"/>
<dbReference type="Gene3D" id="1.10.10.10">
    <property type="entry name" value="Winged helix-like DNA-binding domain superfamily/Winged helix DNA-binding domain"/>
    <property type="match status" value="1"/>
</dbReference>
<evidence type="ECO:0000259" key="5">
    <source>
        <dbReference type="PROSITE" id="PS50931"/>
    </source>
</evidence>
<evidence type="ECO:0000313" key="7">
    <source>
        <dbReference type="Proteomes" id="UP000220246"/>
    </source>
</evidence>
<proteinExistence type="inferred from homology"/>
<evidence type="ECO:0000256" key="2">
    <source>
        <dbReference type="ARBA" id="ARBA00023015"/>
    </source>
</evidence>
<dbReference type="GeneID" id="80800573"/>
<evidence type="ECO:0000256" key="1">
    <source>
        <dbReference type="ARBA" id="ARBA00009437"/>
    </source>
</evidence>
<dbReference type="OrthoDB" id="9178397at2"/>
<evidence type="ECO:0000256" key="3">
    <source>
        <dbReference type="ARBA" id="ARBA00023125"/>
    </source>
</evidence>
<dbReference type="RefSeq" id="WP_083520529.1">
    <property type="nucleotide sequence ID" value="NZ_DALZSI010000010.1"/>
</dbReference>
<keyword evidence="2" id="KW-0805">Transcription regulation</keyword>
<dbReference type="InterPro" id="IPR036388">
    <property type="entry name" value="WH-like_DNA-bd_sf"/>
</dbReference>
<dbReference type="InterPro" id="IPR005119">
    <property type="entry name" value="LysR_subst-bd"/>
</dbReference>
<dbReference type="Proteomes" id="UP000220246">
    <property type="component" value="Unassembled WGS sequence"/>
</dbReference>
<dbReference type="PANTHER" id="PTHR30537:SF74">
    <property type="entry name" value="HTH-TYPE TRANSCRIPTIONAL REGULATOR TRPI"/>
    <property type="match status" value="1"/>
</dbReference>
<evidence type="ECO:0000313" key="6">
    <source>
        <dbReference type="EMBL" id="PEH88581.1"/>
    </source>
</evidence>
<dbReference type="Pfam" id="PF00126">
    <property type="entry name" value="HTH_1"/>
    <property type="match status" value="1"/>
</dbReference>
<evidence type="ECO:0000256" key="4">
    <source>
        <dbReference type="ARBA" id="ARBA00023163"/>
    </source>
</evidence>
<keyword evidence="4" id="KW-0804">Transcription</keyword>
<dbReference type="InterPro" id="IPR036390">
    <property type="entry name" value="WH_DNA-bd_sf"/>
</dbReference>
<dbReference type="InterPro" id="IPR000847">
    <property type="entry name" value="LysR_HTH_N"/>
</dbReference>
<dbReference type="PRINTS" id="PR00039">
    <property type="entry name" value="HTHLYSR"/>
</dbReference>